<proteinExistence type="predicted"/>
<comment type="caution">
    <text evidence="3">The sequence shown here is derived from an EMBL/GenBank/DDBJ whole genome shotgun (WGS) entry which is preliminary data.</text>
</comment>
<reference evidence="3 4" key="1">
    <citation type="submission" date="2018-07" db="EMBL/GenBank/DDBJ databases">
        <title>Motiliproteus coralliicola sp. nov., a bacterium isolated from Coral.</title>
        <authorList>
            <person name="Wang G."/>
        </authorList>
    </citation>
    <scope>NUCLEOTIDE SEQUENCE [LARGE SCALE GENOMIC DNA]</scope>
    <source>
        <strain evidence="3 4">C34</strain>
    </source>
</reference>
<keyword evidence="1" id="KW-0560">Oxidoreductase</keyword>
<dbReference type="Pfam" id="PF01266">
    <property type="entry name" value="DAO"/>
    <property type="match status" value="1"/>
</dbReference>
<evidence type="ECO:0000259" key="2">
    <source>
        <dbReference type="Pfam" id="PF01266"/>
    </source>
</evidence>
<dbReference type="SUPFAM" id="SSF51905">
    <property type="entry name" value="FAD/NAD(P)-binding domain"/>
    <property type="match status" value="1"/>
</dbReference>
<dbReference type="GO" id="GO:0016491">
    <property type="term" value="F:oxidoreductase activity"/>
    <property type="evidence" value="ECO:0007669"/>
    <property type="project" value="UniProtKB-KW"/>
</dbReference>
<organism evidence="3 4">
    <name type="scientific">Motiliproteus coralliicola</name>
    <dbReference type="NCBI Taxonomy" id="2283196"/>
    <lineage>
        <taxon>Bacteria</taxon>
        <taxon>Pseudomonadati</taxon>
        <taxon>Pseudomonadota</taxon>
        <taxon>Gammaproteobacteria</taxon>
        <taxon>Oceanospirillales</taxon>
        <taxon>Oceanospirillaceae</taxon>
        <taxon>Motiliproteus</taxon>
    </lineage>
</organism>
<dbReference type="OrthoDB" id="311718at2"/>
<protein>
    <submittedName>
        <fullName evidence="3">FAD-binding oxidoreductase</fullName>
    </submittedName>
</protein>
<evidence type="ECO:0000256" key="1">
    <source>
        <dbReference type="ARBA" id="ARBA00023002"/>
    </source>
</evidence>
<dbReference type="GO" id="GO:0005737">
    <property type="term" value="C:cytoplasm"/>
    <property type="evidence" value="ECO:0007669"/>
    <property type="project" value="TreeGrafter"/>
</dbReference>
<dbReference type="Gene3D" id="3.30.9.10">
    <property type="entry name" value="D-Amino Acid Oxidase, subunit A, domain 2"/>
    <property type="match status" value="1"/>
</dbReference>
<dbReference type="RefSeq" id="WP_114696765.1">
    <property type="nucleotide sequence ID" value="NZ_QQOH01000004.1"/>
</dbReference>
<name>A0A369WBM7_9GAMM</name>
<keyword evidence="4" id="KW-1185">Reference proteome</keyword>
<dbReference type="PANTHER" id="PTHR13847:SF281">
    <property type="entry name" value="FAD DEPENDENT OXIDOREDUCTASE DOMAIN-CONTAINING PROTEIN"/>
    <property type="match status" value="1"/>
</dbReference>
<dbReference type="EMBL" id="QQOH01000004">
    <property type="protein sequence ID" value="RDE19142.1"/>
    <property type="molecule type" value="Genomic_DNA"/>
</dbReference>
<dbReference type="Proteomes" id="UP000253769">
    <property type="component" value="Unassembled WGS sequence"/>
</dbReference>
<dbReference type="InterPro" id="IPR036188">
    <property type="entry name" value="FAD/NAD-bd_sf"/>
</dbReference>
<dbReference type="Gene3D" id="3.50.50.60">
    <property type="entry name" value="FAD/NAD(P)-binding domain"/>
    <property type="match status" value="1"/>
</dbReference>
<dbReference type="AlphaFoldDB" id="A0A369WBM7"/>
<evidence type="ECO:0000313" key="3">
    <source>
        <dbReference type="EMBL" id="RDE19142.1"/>
    </source>
</evidence>
<feature type="domain" description="FAD dependent oxidoreductase" evidence="2">
    <location>
        <begin position="31"/>
        <end position="382"/>
    </location>
</feature>
<accession>A0A369WBM7</accession>
<sequence length="426" mass="47081">MSLTGYETSYYTASANPATAYPMLNEAVDADICVIGAGFTGLSAALHLAERGYKVVVLEAQRVGWGASGRNGGQVGVGQRQGQQELEKMLGNEHARALWDLAEESVALVKQLIEDHQIQCDLKPGILHTAHKPGYVAEMREEVEHLQRHYNYDAVEFVEQDELRQMLDTDYYYGGQRFHNAAHLHPLNYALGLADAATKAGATIYEHSAVLETDEDGSTLLKTAKGSVRAKQVVLACNGYLEKLEPRVAGKIMPINNFIIATEPLDESLARKLIRDDVAVADSKFVINYYRLSADNRLLFGGGENYRRSFPSDIKGFVRRYMLDVYPQLEDVNIDYDWGGTLAVTMNRMPHFGRVGDNTYVAQGYSGHGVAMATLGGKLLAEALSGTLERFDQFAKVPTPTFPGGTLLRWPGMVAGMLYYSIRDRL</sequence>
<gene>
    <name evidence="3" type="ORF">DV711_16275</name>
</gene>
<dbReference type="InterPro" id="IPR006076">
    <property type="entry name" value="FAD-dep_OxRdtase"/>
</dbReference>
<dbReference type="PANTHER" id="PTHR13847">
    <property type="entry name" value="SARCOSINE DEHYDROGENASE-RELATED"/>
    <property type="match status" value="1"/>
</dbReference>
<evidence type="ECO:0000313" key="4">
    <source>
        <dbReference type="Proteomes" id="UP000253769"/>
    </source>
</evidence>